<dbReference type="Proteomes" id="UP000504636">
    <property type="component" value="Unplaced"/>
</dbReference>
<evidence type="ECO:0000313" key="5">
    <source>
        <dbReference type="RefSeq" id="XP_033576487.1"/>
    </source>
</evidence>
<evidence type="ECO:0000313" key="3">
    <source>
        <dbReference type="EMBL" id="KAF2809523.1"/>
    </source>
</evidence>
<evidence type="ECO:0000256" key="2">
    <source>
        <dbReference type="SAM" id="SignalP"/>
    </source>
</evidence>
<dbReference type="GeneID" id="54460945"/>
<feature type="compositionally biased region" description="Low complexity" evidence="1">
    <location>
        <begin position="376"/>
        <end position="409"/>
    </location>
</feature>
<reference evidence="5" key="2">
    <citation type="submission" date="2020-04" db="EMBL/GenBank/DDBJ databases">
        <authorList>
            <consortium name="NCBI Genome Project"/>
        </authorList>
    </citation>
    <scope>NUCLEOTIDE SEQUENCE</scope>
    <source>
        <strain evidence="5">CBS 304.34</strain>
    </source>
</reference>
<evidence type="ECO:0000313" key="4">
    <source>
        <dbReference type="Proteomes" id="UP000504636"/>
    </source>
</evidence>
<keyword evidence="4" id="KW-1185">Reference proteome</keyword>
<dbReference type="EMBL" id="MU003701">
    <property type="protein sequence ID" value="KAF2809523.1"/>
    <property type="molecule type" value="Genomic_DNA"/>
</dbReference>
<feature type="chain" id="PRO_5044629204" evidence="2">
    <location>
        <begin position="17"/>
        <end position="469"/>
    </location>
</feature>
<sequence>MKFAVVLALGATAAIAAPAGPEPPTEPSPRVHPISSTSYSPRAMPLCGYKDVKNSNYRKVKGAHCCCFRGNVTYRDVESLLGRSIEDSALERRGVKSLKDVTLSATSVPFIDWVSVLVPLATPTSSTKKSTFHRTSAIHTSSSTGWAKPGLSISRPGFHTLKPIAHPSKTGKLPYSYLLKPVVASSSTRVHQSKPTKSAGSSSKSVVSFSKPAVSFSKPAVSFSKPAVSFSKPAVNPSKPTNWPEKPVTYPGNSTKPHDVASHPYDVDVDIDFEAVEIHEKIHYHDGTDPDHEDYYYYAATTLHPSLNWSSPFYHPKSSGTFKSGKGKIVSVTPTLSRTTSLPNSVKYSTHSSTSTLWKWYSKSVKSVSTSTSTSSVHATFKPTHPTTHPTSSTSSTSSTPTPSPSKSPYSHFSDGKTELDHVWFGLAHDNASEVFGDHLTTAEYKCICAEEGKLEFFFGYGDSPIEDK</sequence>
<dbReference type="RefSeq" id="XP_033576487.1">
    <property type="nucleotide sequence ID" value="XM_033720052.1"/>
</dbReference>
<name>A0A6A6YLS7_9PEZI</name>
<reference evidence="3 5" key="1">
    <citation type="journal article" date="2020" name="Stud. Mycol.">
        <title>101 Dothideomycetes genomes: a test case for predicting lifestyles and emergence of pathogens.</title>
        <authorList>
            <person name="Haridas S."/>
            <person name="Albert R."/>
            <person name="Binder M."/>
            <person name="Bloem J."/>
            <person name="Labutti K."/>
            <person name="Salamov A."/>
            <person name="Andreopoulos B."/>
            <person name="Baker S."/>
            <person name="Barry K."/>
            <person name="Bills G."/>
            <person name="Bluhm B."/>
            <person name="Cannon C."/>
            <person name="Castanera R."/>
            <person name="Culley D."/>
            <person name="Daum C."/>
            <person name="Ezra D."/>
            <person name="Gonzalez J."/>
            <person name="Henrissat B."/>
            <person name="Kuo A."/>
            <person name="Liang C."/>
            <person name="Lipzen A."/>
            <person name="Lutzoni F."/>
            <person name="Magnuson J."/>
            <person name="Mondo S."/>
            <person name="Nolan M."/>
            <person name="Ohm R."/>
            <person name="Pangilinan J."/>
            <person name="Park H.-J."/>
            <person name="Ramirez L."/>
            <person name="Alfaro M."/>
            <person name="Sun H."/>
            <person name="Tritt A."/>
            <person name="Yoshinaga Y."/>
            <person name="Zwiers L.-H."/>
            <person name="Turgeon B."/>
            <person name="Goodwin S."/>
            <person name="Spatafora J."/>
            <person name="Crous P."/>
            <person name="Grigoriev I."/>
        </authorList>
    </citation>
    <scope>NUCLEOTIDE SEQUENCE</scope>
    <source>
        <strain evidence="3 5">CBS 304.34</strain>
    </source>
</reference>
<protein>
    <submittedName>
        <fullName evidence="3 5">Uncharacterized protein</fullName>
    </submittedName>
</protein>
<dbReference type="AlphaFoldDB" id="A0A6A6YLS7"/>
<feature type="region of interest" description="Disordered" evidence="1">
    <location>
        <begin position="376"/>
        <end position="414"/>
    </location>
</feature>
<feature type="region of interest" description="Disordered" evidence="1">
    <location>
        <begin position="234"/>
        <end position="258"/>
    </location>
</feature>
<feature type="region of interest" description="Disordered" evidence="1">
    <location>
        <begin position="17"/>
        <end position="37"/>
    </location>
</feature>
<feature type="signal peptide" evidence="2">
    <location>
        <begin position="1"/>
        <end position="16"/>
    </location>
</feature>
<proteinExistence type="predicted"/>
<evidence type="ECO:0000256" key="1">
    <source>
        <dbReference type="SAM" id="MobiDB-lite"/>
    </source>
</evidence>
<accession>A0A6A6YLS7</accession>
<keyword evidence="2" id="KW-0732">Signal</keyword>
<gene>
    <name evidence="3 5" type="ORF">BDZ99DRAFT_463303</name>
</gene>
<organism evidence="3">
    <name type="scientific">Mytilinidion resinicola</name>
    <dbReference type="NCBI Taxonomy" id="574789"/>
    <lineage>
        <taxon>Eukaryota</taxon>
        <taxon>Fungi</taxon>
        <taxon>Dikarya</taxon>
        <taxon>Ascomycota</taxon>
        <taxon>Pezizomycotina</taxon>
        <taxon>Dothideomycetes</taxon>
        <taxon>Pleosporomycetidae</taxon>
        <taxon>Mytilinidiales</taxon>
        <taxon>Mytilinidiaceae</taxon>
        <taxon>Mytilinidion</taxon>
    </lineage>
</organism>
<reference evidence="5" key="3">
    <citation type="submission" date="2025-04" db="UniProtKB">
        <authorList>
            <consortium name="RefSeq"/>
        </authorList>
    </citation>
    <scope>IDENTIFICATION</scope>
    <source>
        <strain evidence="5">CBS 304.34</strain>
    </source>
</reference>
<dbReference type="OrthoDB" id="10571793at2759"/>